<feature type="compositionally biased region" description="Polar residues" evidence="1">
    <location>
        <begin position="120"/>
        <end position="139"/>
    </location>
</feature>
<proteinExistence type="predicted"/>
<dbReference type="GO" id="GO:0000175">
    <property type="term" value="F:3'-5'-RNA exonuclease activity"/>
    <property type="evidence" value="ECO:0007669"/>
    <property type="project" value="TreeGrafter"/>
</dbReference>
<dbReference type="InterPro" id="IPR050410">
    <property type="entry name" value="CCR4/nocturin_mRNA_transcr"/>
</dbReference>
<evidence type="ECO:0000259" key="3">
    <source>
        <dbReference type="Pfam" id="PF01927"/>
    </source>
</evidence>
<feature type="domain" description="Mut7-C RNAse" evidence="3">
    <location>
        <begin position="279"/>
        <end position="393"/>
    </location>
</feature>
<feature type="compositionally biased region" description="Acidic residues" evidence="1">
    <location>
        <begin position="561"/>
        <end position="570"/>
    </location>
</feature>
<feature type="region of interest" description="Disordered" evidence="1">
    <location>
        <begin position="560"/>
        <end position="584"/>
    </location>
</feature>
<accession>A0A7S0F706</accession>
<feature type="compositionally biased region" description="Basic and acidic residues" evidence="1">
    <location>
        <begin position="642"/>
        <end position="658"/>
    </location>
</feature>
<dbReference type="InterPro" id="IPR002782">
    <property type="entry name" value="Mut7-C_RNAse_dom"/>
</dbReference>
<dbReference type="InterPro" id="IPR036691">
    <property type="entry name" value="Endo/exonu/phosph_ase_sf"/>
</dbReference>
<dbReference type="Gene3D" id="3.60.10.10">
    <property type="entry name" value="Endonuclease/exonuclease/phosphatase"/>
    <property type="match status" value="2"/>
</dbReference>
<reference evidence="4" key="1">
    <citation type="submission" date="2021-01" db="EMBL/GenBank/DDBJ databases">
        <authorList>
            <person name="Corre E."/>
            <person name="Pelletier E."/>
            <person name="Niang G."/>
            <person name="Scheremetjew M."/>
            <person name="Finn R."/>
            <person name="Kale V."/>
            <person name="Holt S."/>
            <person name="Cochrane G."/>
            <person name="Meng A."/>
            <person name="Brown T."/>
            <person name="Cohen L."/>
        </authorList>
    </citation>
    <scope>NUCLEOTIDE SEQUENCE</scope>
    <source>
        <strain evidence="4">CCMP3328</strain>
    </source>
</reference>
<feature type="signal peptide" evidence="2">
    <location>
        <begin position="1"/>
        <end position="15"/>
    </location>
</feature>
<dbReference type="Pfam" id="PF01927">
    <property type="entry name" value="Mut7-C"/>
    <property type="match status" value="1"/>
</dbReference>
<protein>
    <recommendedName>
        <fullName evidence="3">Mut7-C RNAse domain-containing protein</fullName>
    </recommendedName>
</protein>
<dbReference type="PANTHER" id="PTHR12121">
    <property type="entry name" value="CARBON CATABOLITE REPRESSOR PROTEIN 4"/>
    <property type="match status" value="1"/>
</dbReference>
<dbReference type="AlphaFoldDB" id="A0A7S0F706"/>
<feature type="chain" id="PRO_5031359294" description="Mut7-C RNAse domain-containing protein" evidence="2">
    <location>
        <begin position="16"/>
        <end position="695"/>
    </location>
</feature>
<evidence type="ECO:0000313" key="4">
    <source>
        <dbReference type="EMBL" id="CAD8342544.1"/>
    </source>
</evidence>
<dbReference type="PANTHER" id="PTHR12121:SF34">
    <property type="entry name" value="PROTEIN ANGEL"/>
    <property type="match status" value="1"/>
</dbReference>
<gene>
    <name evidence="4" type="ORF">CAUS1442_LOCUS14679</name>
</gene>
<sequence length="695" mass="77220">MFLFTYVLFYHLTSCYNVQPTAMSRTIQLCQAHYILTRAQAFCGDQTPLIVCGDFNSNPGSNVHRYMVEGSVNAKMLAPWHNVAVPKEDITTVDPTATQADTNGSEAASLSMEETMNGLSMATDSSDTNAHGNGSASHSNTDKDVTDEIVKHGSNIRYLLDFTLNRLCRWLRILGIDAALETEAEEKLRTKQQKMYVPQSSIGFECWCDGRIHGVGYICTSGLAPWLECDAPGLKDAMRLLTTILFHRVISCTLPIHYIANIPIHMSMSLPRPRYCNGNHSEIFRRCHAEKRTLITTSSRLLARKDCPPGTYLLTTKSLSHLELAFPHILSSHGVKLFPRQFLSRCVVCNGHIRGVSDDQVQEIFSQHHAPIDQTLEKLDVFQCSGCGQGYWWCDQPTSSASRVKNQATKLLEYCIQGNVEIDEDMGMFDYVDVEALQNSNQTDDGDGPSRIAGPPLEVVRWLRQDALANPLGQLKSVYIKSDDPTKEVLQFTNLTSRFAGVLDYVMYLPGQLELQERLYVPLEKEDLNCQGIHNGHLLPSFVWPSDHLALGARFSFVNDNDGEQGDSEAQDEKNDSKESSAVTIEPQLDTESSAMVQILKQAVKTDDFLFCAPVGGEITVPPPVTTIPKLFKQPLASSGQNKDDHDDHPETEDHGDKCACGCVPDVLSLFEMAKLRKEARERRKARAEGAAGIA</sequence>
<dbReference type="EMBL" id="HBEF01023746">
    <property type="protein sequence ID" value="CAD8342544.1"/>
    <property type="molecule type" value="Transcribed_RNA"/>
</dbReference>
<evidence type="ECO:0000256" key="2">
    <source>
        <dbReference type="SAM" id="SignalP"/>
    </source>
</evidence>
<evidence type="ECO:0000256" key="1">
    <source>
        <dbReference type="SAM" id="MobiDB-lite"/>
    </source>
</evidence>
<feature type="region of interest" description="Disordered" evidence="1">
    <location>
        <begin position="120"/>
        <end position="142"/>
    </location>
</feature>
<organism evidence="4">
    <name type="scientific">Craspedostauros australis</name>
    <dbReference type="NCBI Taxonomy" id="1486917"/>
    <lineage>
        <taxon>Eukaryota</taxon>
        <taxon>Sar</taxon>
        <taxon>Stramenopiles</taxon>
        <taxon>Ochrophyta</taxon>
        <taxon>Bacillariophyta</taxon>
        <taxon>Bacillariophyceae</taxon>
        <taxon>Bacillariophycidae</taxon>
        <taxon>Naviculales</taxon>
        <taxon>Naviculaceae</taxon>
        <taxon>Craspedostauros</taxon>
    </lineage>
</organism>
<name>A0A7S0F706_9STRA</name>
<keyword evidence="2" id="KW-0732">Signal</keyword>
<dbReference type="SUPFAM" id="SSF56219">
    <property type="entry name" value="DNase I-like"/>
    <property type="match status" value="1"/>
</dbReference>
<feature type="region of interest" description="Disordered" evidence="1">
    <location>
        <begin position="636"/>
        <end position="658"/>
    </location>
</feature>